<gene>
    <name evidence="5" type="ORF">SAMN05428963_102142</name>
</gene>
<dbReference type="GO" id="GO:0003700">
    <property type="term" value="F:DNA-binding transcription factor activity"/>
    <property type="evidence" value="ECO:0007669"/>
    <property type="project" value="InterPro"/>
</dbReference>
<evidence type="ECO:0000256" key="1">
    <source>
        <dbReference type="ARBA" id="ARBA00023015"/>
    </source>
</evidence>
<dbReference type="Pfam" id="PF00392">
    <property type="entry name" value="GntR"/>
    <property type="match status" value="1"/>
</dbReference>
<dbReference type="Pfam" id="PF07729">
    <property type="entry name" value="FCD"/>
    <property type="match status" value="1"/>
</dbReference>
<dbReference type="GO" id="GO:0003677">
    <property type="term" value="F:DNA binding"/>
    <property type="evidence" value="ECO:0007669"/>
    <property type="project" value="UniProtKB-KW"/>
</dbReference>
<keyword evidence="2" id="KW-0238">DNA-binding</keyword>
<dbReference type="OrthoDB" id="9788098at2"/>
<dbReference type="EMBL" id="FUXL01000002">
    <property type="protein sequence ID" value="SJZ66998.1"/>
    <property type="molecule type" value="Genomic_DNA"/>
</dbReference>
<dbReference type="SMART" id="SM00345">
    <property type="entry name" value="HTH_GNTR"/>
    <property type="match status" value="1"/>
</dbReference>
<dbReference type="SUPFAM" id="SSF48008">
    <property type="entry name" value="GntR ligand-binding domain-like"/>
    <property type="match status" value="1"/>
</dbReference>
<sequence>MSLDVLSPIAGTDTRGTAGDAVFEEMRRAILECQLQPGARVSEADVARRLGVSRQPVRDAFGRLARAGYLRIQPQRATEVTKISMREVYNARFIREALEVATVRRACDVASQDLFERLAENLAQQYDARQRDDRELFHQLDDQFHMTIAEGAGCGFVWHLIEEQKAQMDRVRFLSLSFGQMAVYDEHLVIVEALKGRDKAAAEAAMRNHLAAIFGILKKLQSEFAPFFEDAEA</sequence>
<keyword evidence="1" id="KW-0805">Transcription regulation</keyword>
<proteinExistence type="predicted"/>
<dbReference type="InterPro" id="IPR011711">
    <property type="entry name" value="GntR_C"/>
</dbReference>
<dbReference type="InterPro" id="IPR036388">
    <property type="entry name" value="WH-like_DNA-bd_sf"/>
</dbReference>
<keyword evidence="3" id="KW-0804">Transcription</keyword>
<protein>
    <submittedName>
        <fullName evidence="5">Transcriptional regulator, GntR family</fullName>
    </submittedName>
</protein>
<dbReference type="SMART" id="SM00895">
    <property type="entry name" value="FCD"/>
    <property type="match status" value="1"/>
</dbReference>
<dbReference type="CDD" id="cd07377">
    <property type="entry name" value="WHTH_GntR"/>
    <property type="match status" value="1"/>
</dbReference>
<accession>A0A1T4MJR8</accession>
<dbReference type="Gene3D" id="1.10.10.10">
    <property type="entry name" value="Winged helix-like DNA-binding domain superfamily/Winged helix DNA-binding domain"/>
    <property type="match status" value="1"/>
</dbReference>
<dbReference type="InterPro" id="IPR008920">
    <property type="entry name" value="TF_FadR/GntR_C"/>
</dbReference>
<dbReference type="SUPFAM" id="SSF46785">
    <property type="entry name" value="Winged helix' DNA-binding domain"/>
    <property type="match status" value="1"/>
</dbReference>
<evidence type="ECO:0000259" key="4">
    <source>
        <dbReference type="PROSITE" id="PS50949"/>
    </source>
</evidence>
<dbReference type="PANTHER" id="PTHR43537:SF6">
    <property type="entry name" value="HTH-TYPE TRANSCRIPTIONAL REPRESSOR RSPR"/>
    <property type="match status" value="1"/>
</dbReference>
<dbReference type="STRING" id="1365950.SAMN05428963_102142"/>
<dbReference type="Proteomes" id="UP000190135">
    <property type="component" value="Unassembled WGS sequence"/>
</dbReference>
<dbReference type="InterPro" id="IPR000524">
    <property type="entry name" value="Tscrpt_reg_HTH_GntR"/>
</dbReference>
<dbReference type="RefSeq" id="WP_078706845.1">
    <property type="nucleotide sequence ID" value="NZ_FUXL01000002.1"/>
</dbReference>
<dbReference type="InterPro" id="IPR036390">
    <property type="entry name" value="WH_DNA-bd_sf"/>
</dbReference>
<dbReference type="PANTHER" id="PTHR43537">
    <property type="entry name" value="TRANSCRIPTIONAL REGULATOR, GNTR FAMILY"/>
    <property type="match status" value="1"/>
</dbReference>
<evidence type="ECO:0000313" key="5">
    <source>
        <dbReference type="EMBL" id="SJZ66998.1"/>
    </source>
</evidence>
<evidence type="ECO:0000256" key="2">
    <source>
        <dbReference type="ARBA" id="ARBA00023125"/>
    </source>
</evidence>
<dbReference type="PROSITE" id="PS50949">
    <property type="entry name" value="HTH_GNTR"/>
    <property type="match status" value="1"/>
</dbReference>
<reference evidence="6" key="1">
    <citation type="submission" date="2017-02" db="EMBL/GenBank/DDBJ databases">
        <authorList>
            <person name="Varghese N."/>
            <person name="Submissions S."/>
        </authorList>
    </citation>
    <scope>NUCLEOTIDE SEQUENCE [LARGE SCALE GENOMIC DNA]</scope>
    <source>
        <strain evidence="6">USBA 369</strain>
    </source>
</reference>
<evidence type="ECO:0000256" key="3">
    <source>
        <dbReference type="ARBA" id="ARBA00023163"/>
    </source>
</evidence>
<name>A0A1T4MJR8_9HYPH</name>
<dbReference type="Gene3D" id="1.20.120.530">
    <property type="entry name" value="GntR ligand-binding domain-like"/>
    <property type="match status" value="1"/>
</dbReference>
<keyword evidence="6" id="KW-1185">Reference proteome</keyword>
<evidence type="ECO:0000313" key="6">
    <source>
        <dbReference type="Proteomes" id="UP000190135"/>
    </source>
</evidence>
<dbReference type="AlphaFoldDB" id="A0A1T4MJR8"/>
<feature type="domain" description="HTH gntR-type" evidence="4">
    <location>
        <begin position="16"/>
        <end position="83"/>
    </location>
</feature>
<organism evidence="5 6">
    <name type="scientific">Consotaella salsifontis</name>
    <dbReference type="NCBI Taxonomy" id="1365950"/>
    <lineage>
        <taxon>Bacteria</taxon>
        <taxon>Pseudomonadati</taxon>
        <taxon>Pseudomonadota</taxon>
        <taxon>Alphaproteobacteria</taxon>
        <taxon>Hyphomicrobiales</taxon>
        <taxon>Aurantimonadaceae</taxon>
        <taxon>Consotaella</taxon>
    </lineage>
</organism>